<dbReference type="AlphaFoldDB" id="A0A139AGU9"/>
<accession>A0A139AGU9</accession>
<dbReference type="OrthoDB" id="10039566at2759"/>
<evidence type="ECO:0000313" key="4">
    <source>
        <dbReference type="Proteomes" id="UP000070544"/>
    </source>
</evidence>
<feature type="region of interest" description="Disordered" evidence="1">
    <location>
        <begin position="1"/>
        <end position="31"/>
    </location>
</feature>
<organism evidence="3 4">
    <name type="scientific">Gonapodya prolifera (strain JEL478)</name>
    <name type="common">Monoblepharis prolifera</name>
    <dbReference type="NCBI Taxonomy" id="1344416"/>
    <lineage>
        <taxon>Eukaryota</taxon>
        <taxon>Fungi</taxon>
        <taxon>Fungi incertae sedis</taxon>
        <taxon>Chytridiomycota</taxon>
        <taxon>Chytridiomycota incertae sedis</taxon>
        <taxon>Monoblepharidomycetes</taxon>
        <taxon>Monoblepharidales</taxon>
        <taxon>Gonapodyaceae</taxon>
        <taxon>Gonapodya</taxon>
    </lineage>
</organism>
<dbReference type="Proteomes" id="UP000070544">
    <property type="component" value="Unassembled WGS sequence"/>
</dbReference>
<keyword evidence="2" id="KW-1133">Transmembrane helix</keyword>
<dbReference type="InterPro" id="IPR022185">
    <property type="entry name" value="DUF3712"/>
</dbReference>
<dbReference type="Pfam" id="PF12505">
    <property type="entry name" value="DUF3712"/>
    <property type="match status" value="1"/>
</dbReference>
<keyword evidence="2" id="KW-0812">Transmembrane</keyword>
<dbReference type="InterPro" id="IPR046368">
    <property type="entry name" value="Tag1"/>
</dbReference>
<evidence type="ECO:0000256" key="1">
    <source>
        <dbReference type="SAM" id="MobiDB-lite"/>
    </source>
</evidence>
<name>A0A139AGU9_GONPJ</name>
<dbReference type="GO" id="GO:0000329">
    <property type="term" value="C:fungal-type vacuole membrane"/>
    <property type="evidence" value="ECO:0007669"/>
    <property type="project" value="InterPro"/>
</dbReference>
<evidence type="ECO:0000313" key="3">
    <source>
        <dbReference type="EMBL" id="KXS15980.1"/>
    </source>
</evidence>
<sequence>MAATESELPVAESARVSLAVESESPASPVLDADPNAKNLVVEEGVLNVEEPTVTADVEASMPEQEVPKSRWQRMSRTKKIALIMSGGLALTAIVVGATAGVLLSARSSSTSSVAAATSLITTTNGIKPVNASILSTVIAMIQQGLFNLVFLLFPSLKDSLITGVTAPTFAFSFDPANAWTPKLSAPGVVTTIKLPIPLDLTVNTANLDIDILNGATTIGKLSTGWQPVKSDINAKSATGTITADIANAALTIPAAQRSTFSAFLKNVFYATGPFPLPVDILADTKGSDKWGPLEIDDIPYSTDLTLNGFQGLGATPLTITTFEIVGGTASAMLVKITTKITNPSNVDLALNSDVTLALRYGGQVLGDVTLPKLSLNRGDNVLTATGQFKPSGAAAVSAGRTLVTNYLGGVANALTISGTSTSTSLPPLAPALSALSLGASLPGLTENLIRGARLELRDDTPVTLIASSVVDAFNPTSASLTLTYINATFSYGPDVIATVDASLNLNIPPRSVATSDIIPVLINLNEAGFNAIIAAASGGANITIAASTLRFNVGSYPLEASYSQSVIVTLGLNPTQ</sequence>
<protein>
    <submittedName>
        <fullName evidence="3">Uncharacterized protein</fullName>
    </submittedName>
</protein>
<keyword evidence="4" id="KW-1185">Reference proteome</keyword>
<dbReference type="STRING" id="1344416.A0A139AGU9"/>
<gene>
    <name evidence="3" type="ORF">M427DRAFT_69658</name>
</gene>
<dbReference type="PANTHER" id="PTHR35895:SF1">
    <property type="entry name" value="LIPID-BINDING SERUM GLYCOPROTEIN C-TERMINAL DOMAIN-CONTAINING PROTEIN"/>
    <property type="match status" value="1"/>
</dbReference>
<evidence type="ECO:0000256" key="2">
    <source>
        <dbReference type="SAM" id="Phobius"/>
    </source>
</evidence>
<reference evidence="3 4" key="1">
    <citation type="journal article" date="2015" name="Genome Biol. Evol.">
        <title>Phylogenomic analyses indicate that early fungi evolved digesting cell walls of algal ancestors of land plants.</title>
        <authorList>
            <person name="Chang Y."/>
            <person name="Wang S."/>
            <person name="Sekimoto S."/>
            <person name="Aerts A.L."/>
            <person name="Choi C."/>
            <person name="Clum A."/>
            <person name="LaButti K.M."/>
            <person name="Lindquist E.A."/>
            <person name="Yee Ngan C."/>
            <person name="Ohm R.A."/>
            <person name="Salamov A.A."/>
            <person name="Grigoriev I.V."/>
            <person name="Spatafora J.W."/>
            <person name="Berbee M.L."/>
        </authorList>
    </citation>
    <scope>NUCLEOTIDE SEQUENCE [LARGE SCALE GENOMIC DNA]</scope>
    <source>
        <strain evidence="3 4">JEL478</strain>
    </source>
</reference>
<proteinExistence type="predicted"/>
<keyword evidence="2" id="KW-0472">Membrane</keyword>
<dbReference type="EMBL" id="KQ965758">
    <property type="protein sequence ID" value="KXS15980.1"/>
    <property type="molecule type" value="Genomic_DNA"/>
</dbReference>
<dbReference type="PANTHER" id="PTHR35895">
    <property type="entry name" value="CHROMOSOME 16, WHOLE GENOME SHOTGUN SEQUENCE"/>
    <property type="match status" value="1"/>
</dbReference>
<feature type="transmembrane region" description="Helical" evidence="2">
    <location>
        <begin position="80"/>
        <end position="103"/>
    </location>
</feature>